<name>A0ACC2GAU6_DALPE</name>
<comment type="caution">
    <text evidence="1">The sequence shown here is derived from an EMBL/GenBank/DDBJ whole genome shotgun (WGS) entry which is preliminary data.</text>
</comment>
<evidence type="ECO:0000313" key="2">
    <source>
        <dbReference type="Proteomes" id="UP001157502"/>
    </source>
</evidence>
<evidence type="ECO:0000313" key="1">
    <source>
        <dbReference type="EMBL" id="KAJ8000675.1"/>
    </source>
</evidence>
<protein>
    <submittedName>
        <fullName evidence="1">Uncharacterized protein</fullName>
    </submittedName>
</protein>
<dbReference type="EMBL" id="CM055742">
    <property type="protein sequence ID" value="KAJ8000675.1"/>
    <property type="molecule type" value="Genomic_DNA"/>
</dbReference>
<accession>A0ACC2GAU6</accession>
<keyword evidence="2" id="KW-1185">Reference proteome</keyword>
<reference evidence="1" key="1">
    <citation type="submission" date="2021-05" db="EMBL/GenBank/DDBJ databases">
        <authorList>
            <person name="Pan Q."/>
            <person name="Jouanno E."/>
            <person name="Zahm M."/>
            <person name="Klopp C."/>
            <person name="Cabau C."/>
            <person name="Louis A."/>
            <person name="Berthelot C."/>
            <person name="Parey E."/>
            <person name="Roest Crollius H."/>
            <person name="Montfort J."/>
            <person name="Robinson-Rechavi M."/>
            <person name="Bouchez O."/>
            <person name="Lampietro C."/>
            <person name="Lopez Roques C."/>
            <person name="Donnadieu C."/>
            <person name="Postlethwait J."/>
            <person name="Bobe J."/>
            <person name="Dillon D."/>
            <person name="Chandos A."/>
            <person name="von Hippel F."/>
            <person name="Guiguen Y."/>
        </authorList>
    </citation>
    <scope>NUCLEOTIDE SEQUENCE</scope>
    <source>
        <strain evidence="1">YG-Jan2019</strain>
    </source>
</reference>
<organism evidence="1 2">
    <name type="scientific">Dallia pectoralis</name>
    <name type="common">Alaska blackfish</name>
    <dbReference type="NCBI Taxonomy" id="75939"/>
    <lineage>
        <taxon>Eukaryota</taxon>
        <taxon>Metazoa</taxon>
        <taxon>Chordata</taxon>
        <taxon>Craniata</taxon>
        <taxon>Vertebrata</taxon>
        <taxon>Euteleostomi</taxon>
        <taxon>Actinopterygii</taxon>
        <taxon>Neopterygii</taxon>
        <taxon>Teleostei</taxon>
        <taxon>Protacanthopterygii</taxon>
        <taxon>Esociformes</taxon>
        <taxon>Umbridae</taxon>
        <taxon>Dallia</taxon>
    </lineage>
</organism>
<sequence>MLLLRRADRKRLLSPAHTAGLRAAIRPAYSDRGRDQRRHYKTARRLPPFVPRRRRGNRTQEGISGKDSGGDAGRGALQSEQTEKERNKKPYRTSCLVRSETEERKTVRERRPVKEGAGDDEGGTKLRNRPGEIQTRFLRRVLVMLPESSSHAVQISATPGADAIRRHG</sequence>
<proteinExistence type="predicted"/>
<gene>
    <name evidence="1" type="ORF">DPEC_G00182820</name>
</gene>
<dbReference type="Proteomes" id="UP001157502">
    <property type="component" value="Chromosome 15"/>
</dbReference>